<dbReference type="Gene3D" id="3.10.310.70">
    <property type="match status" value="1"/>
</dbReference>
<feature type="domain" description="Amidohydrolase 3" evidence="1">
    <location>
        <begin position="55"/>
        <end position="548"/>
    </location>
</feature>
<name>A0A2S5KI88_9PROT</name>
<dbReference type="InterPro" id="IPR011059">
    <property type="entry name" value="Metal-dep_hydrolase_composite"/>
</dbReference>
<evidence type="ECO:0000313" key="3">
    <source>
        <dbReference type="Proteomes" id="UP000238196"/>
    </source>
</evidence>
<dbReference type="OrthoDB" id="9031471at2"/>
<dbReference type="EMBL" id="PRLP01000143">
    <property type="protein sequence ID" value="PPC74534.1"/>
    <property type="molecule type" value="Genomic_DNA"/>
</dbReference>
<protein>
    <submittedName>
        <fullName evidence="2">Amidohydrolase</fullName>
    </submittedName>
</protein>
<dbReference type="Gene3D" id="2.30.40.10">
    <property type="entry name" value="Urease, subunit C, domain 1"/>
    <property type="match status" value="1"/>
</dbReference>
<dbReference type="CDD" id="cd01300">
    <property type="entry name" value="YtcJ_like"/>
    <property type="match status" value="1"/>
</dbReference>
<organism evidence="2 3">
    <name type="scientific">Proteobacteria bacterium 228</name>
    <dbReference type="NCBI Taxonomy" id="2083153"/>
    <lineage>
        <taxon>Bacteria</taxon>
        <taxon>Pseudomonadati</taxon>
        <taxon>Pseudomonadota</taxon>
    </lineage>
</organism>
<dbReference type="GO" id="GO:0016810">
    <property type="term" value="F:hydrolase activity, acting on carbon-nitrogen (but not peptide) bonds"/>
    <property type="evidence" value="ECO:0007669"/>
    <property type="project" value="InterPro"/>
</dbReference>
<gene>
    <name evidence="2" type="ORF">C4K68_24740</name>
</gene>
<sequence>MTDKDNSFLLFNAAIYTMNTAQPWAEALVVSDGRIVAVGGLAEVEAVASANIKRIDGEGRMVMPGMADVHNHFVFAGRAELYEVSFPPYCSLDDIIERVRDAARQRPAERWIIGGIWGSTLLGELTYEARLRLDEAAGGRPVMLRDDSHHNRWLNAAALQACGIDADTPDPVNGTIVRQAGSGEATGLLLEAASALVESVVNASIQEEPEANIAAALHALQRLNTYGITCLQEPLSTRMVMDTLKTVAEREQLSAWVVMSMPVVQGPFASDQWGHELFALRDACRSQYLRPEFGKLFMDGVPTTHTSAMLDPYLPSETYGCCFRGSNFMTVPQLARVISDCEQAGISLKIHCTGDGSVRATLDAIDVVRSFNGGQHLHQIAHAGYVHAEDIPRFRELGVVADLSPMLWFPGVIVEQLKTVLAEERVHRSYPHRTMVEAGVLLAAGSDWPVLPDPSPWIGLQGMITRRDPTGQFPGALAEEECLDLATALRAYTLGPAEAMGLEQETGSLEVGKSADLIMLDRNLFTTPVEALAHTRVLTTYFAGRAVYEAAS</sequence>
<evidence type="ECO:0000259" key="1">
    <source>
        <dbReference type="Pfam" id="PF07969"/>
    </source>
</evidence>
<dbReference type="Gene3D" id="3.20.20.140">
    <property type="entry name" value="Metal-dependent hydrolases"/>
    <property type="match status" value="1"/>
</dbReference>
<dbReference type="Pfam" id="PF07969">
    <property type="entry name" value="Amidohydro_3"/>
    <property type="match status" value="1"/>
</dbReference>
<proteinExistence type="predicted"/>
<dbReference type="PANTHER" id="PTHR22642">
    <property type="entry name" value="IMIDAZOLONEPROPIONASE"/>
    <property type="match status" value="1"/>
</dbReference>
<evidence type="ECO:0000313" key="2">
    <source>
        <dbReference type="EMBL" id="PPC74534.1"/>
    </source>
</evidence>
<dbReference type="Proteomes" id="UP000238196">
    <property type="component" value="Unassembled WGS sequence"/>
</dbReference>
<accession>A0A2S5KI88</accession>
<dbReference type="InterPro" id="IPR033932">
    <property type="entry name" value="YtcJ-like"/>
</dbReference>
<dbReference type="AlphaFoldDB" id="A0A2S5KI88"/>
<comment type="caution">
    <text evidence="2">The sequence shown here is derived from an EMBL/GenBank/DDBJ whole genome shotgun (WGS) entry which is preliminary data.</text>
</comment>
<dbReference type="PANTHER" id="PTHR22642:SF2">
    <property type="entry name" value="PROTEIN LONG AFTER FAR-RED 3"/>
    <property type="match status" value="1"/>
</dbReference>
<dbReference type="SUPFAM" id="SSF51556">
    <property type="entry name" value="Metallo-dependent hydrolases"/>
    <property type="match status" value="1"/>
</dbReference>
<dbReference type="InterPro" id="IPR013108">
    <property type="entry name" value="Amidohydro_3"/>
</dbReference>
<dbReference type="InterPro" id="IPR032466">
    <property type="entry name" value="Metal_Hydrolase"/>
</dbReference>
<dbReference type="SUPFAM" id="SSF51338">
    <property type="entry name" value="Composite domain of metallo-dependent hydrolases"/>
    <property type="match status" value="1"/>
</dbReference>
<reference evidence="2 3" key="1">
    <citation type="submission" date="2018-02" db="EMBL/GenBank/DDBJ databases">
        <title>novel marine gammaproteobacteria from coastal saline agro ecosystem.</title>
        <authorList>
            <person name="Krishnan R."/>
            <person name="Ramesh Kumar N."/>
        </authorList>
    </citation>
    <scope>NUCLEOTIDE SEQUENCE [LARGE SCALE GENOMIC DNA]</scope>
    <source>
        <strain evidence="2 3">228</strain>
    </source>
</reference>